<feature type="region of interest" description="Disordered" evidence="1">
    <location>
        <begin position="35"/>
        <end position="63"/>
    </location>
</feature>
<evidence type="ECO:0000313" key="3">
    <source>
        <dbReference type="Proteomes" id="UP000320876"/>
    </source>
</evidence>
<dbReference type="EMBL" id="VFML01000001">
    <property type="protein sequence ID" value="TQJ01508.1"/>
    <property type="molecule type" value="Genomic_DNA"/>
</dbReference>
<organism evidence="2 3">
    <name type="scientific">Amycolatopsis cihanbeyliensis</name>
    <dbReference type="NCBI Taxonomy" id="1128664"/>
    <lineage>
        <taxon>Bacteria</taxon>
        <taxon>Bacillati</taxon>
        <taxon>Actinomycetota</taxon>
        <taxon>Actinomycetes</taxon>
        <taxon>Pseudonocardiales</taxon>
        <taxon>Pseudonocardiaceae</taxon>
        <taxon>Amycolatopsis</taxon>
    </lineage>
</organism>
<dbReference type="AlphaFoldDB" id="A0A542DEK1"/>
<evidence type="ECO:0000256" key="1">
    <source>
        <dbReference type="SAM" id="MobiDB-lite"/>
    </source>
</evidence>
<proteinExistence type="predicted"/>
<reference evidence="2 3" key="1">
    <citation type="submission" date="2019-06" db="EMBL/GenBank/DDBJ databases">
        <title>Sequencing the genomes of 1000 actinobacteria strains.</title>
        <authorList>
            <person name="Klenk H.-P."/>
        </authorList>
    </citation>
    <scope>NUCLEOTIDE SEQUENCE [LARGE SCALE GENOMIC DNA]</scope>
    <source>
        <strain evidence="2 3">DSM 45679</strain>
    </source>
</reference>
<dbReference type="RefSeq" id="WP_141996302.1">
    <property type="nucleotide sequence ID" value="NZ_VFML01000001.1"/>
</dbReference>
<dbReference type="OrthoDB" id="4377479at2"/>
<dbReference type="Proteomes" id="UP000320876">
    <property type="component" value="Unassembled WGS sequence"/>
</dbReference>
<accession>A0A542DEK1</accession>
<gene>
    <name evidence="2" type="ORF">FB471_1193</name>
</gene>
<name>A0A542DEK1_AMYCI</name>
<sequence length="76" mass="8545">MPDDVTPSPEGDYTEAGVPSFDYVRDRIENRFTTALGSTELAGETPEARSFDDKLAERDKTAHDRLEEIRRSLKGD</sequence>
<comment type="caution">
    <text evidence="2">The sequence shown here is derived from an EMBL/GenBank/DDBJ whole genome shotgun (WGS) entry which is preliminary data.</text>
</comment>
<evidence type="ECO:0000313" key="2">
    <source>
        <dbReference type="EMBL" id="TQJ01508.1"/>
    </source>
</evidence>
<keyword evidence="3" id="KW-1185">Reference proteome</keyword>
<feature type="compositionally biased region" description="Basic and acidic residues" evidence="1">
    <location>
        <begin position="46"/>
        <end position="63"/>
    </location>
</feature>
<protein>
    <submittedName>
        <fullName evidence="2">Uncharacterized protein</fullName>
    </submittedName>
</protein>